<proteinExistence type="predicted"/>
<protein>
    <submittedName>
        <fullName evidence="1">Uncharacterized protein</fullName>
    </submittedName>
</protein>
<keyword evidence="2" id="KW-1185">Reference proteome</keyword>
<dbReference type="EMBL" id="NOXT01000073">
    <property type="protein sequence ID" value="OYQ33938.1"/>
    <property type="molecule type" value="Genomic_DNA"/>
</dbReference>
<sequence>MTTLDLKPRSTLSVSVRYRSDGDLDEYVFGKLHLHPHSIQPTDPWSPTVKRHDTLLPLLLPDELQNPQALIGSFLSRTDPRQTAMALHMKFTQADSLPAHMHWEVVREFLLTQVVDAYELPLIMIRHDPFERGFVDAAPPHIHVVVLARRRLLGDWGPTTPLVFDRKWESLVSLWAGRSEPSPA</sequence>
<dbReference type="OrthoDB" id="9017325at2"/>
<name>A0A255YXM8_9SPHN</name>
<dbReference type="Gene3D" id="3.30.930.30">
    <property type="match status" value="1"/>
</dbReference>
<reference evidence="1 2" key="1">
    <citation type="submission" date="2017-07" db="EMBL/GenBank/DDBJ databases">
        <title>Sandarakinorhabdus cyanobacteriorum sp. nov., a novel bacterium isolated from cyanobacterial aggregates in a eutrophic lake.</title>
        <authorList>
            <person name="Cai H."/>
        </authorList>
    </citation>
    <scope>NUCLEOTIDE SEQUENCE [LARGE SCALE GENOMIC DNA]</scope>
    <source>
        <strain evidence="1 2">TH057</strain>
    </source>
</reference>
<comment type="caution">
    <text evidence="1">The sequence shown here is derived from an EMBL/GenBank/DDBJ whole genome shotgun (WGS) entry which is preliminary data.</text>
</comment>
<evidence type="ECO:0000313" key="2">
    <source>
        <dbReference type="Proteomes" id="UP000216991"/>
    </source>
</evidence>
<organism evidence="1 2">
    <name type="scientific">Sandarakinorhabdus cyanobacteriorum</name>
    <dbReference type="NCBI Taxonomy" id="1981098"/>
    <lineage>
        <taxon>Bacteria</taxon>
        <taxon>Pseudomonadati</taxon>
        <taxon>Pseudomonadota</taxon>
        <taxon>Alphaproteobacteria</taxon>
        <taxon>Sphingomonadales</taxon>
        <taxon>Sphingosinicellaceae</taxon>
        <taxon>Sandarakinorhabdus</taxon>
    </lineage>
</organism>
<dbReference type="Proteomes" id="UP000216991">
    <property type="component" value="Unassembled WGS sequence"/>
</dbReference>
<accession>A0A255YXM8</accession>
<dbReference type="AlphaFoldDB" id="A0A255YXM8"/>
<evidence type="ECO:0000313" key="1">
    <source>
        <dbReference type="EMBL" id="OYQ33938.1"/>
    </source>
</evidence>
<gene>
    <name evidence="1" type="ORF">CHU93_02775</name>
</gene>
<dbReference type="RefSeq" id="WP_094472661.1">
    <property type="nucleotide sequence ID" value="NZ_NOXT01000073.1"/>
</dbReference>